<keyword evidence="1" id="KW-0560">Oxidoreductase</keyword>
<dbReference type="Gene3D" id="3.50.50.60">
    <property type="entry name" value="FAD/NAD(P)-binding domain"/>
    <property type="match status" value="1"/>
</dbReference>
<dbReference type="SUPFAM" id="SSF51905">
    <property type="entry name" value="FAD/NAD(P)-binding domain"/>
    <property type="match status" value="1"/>
</dbReference>
<protein>
    <submittedName>
        <fullName evidence="2">NAD(P)-binding domain-containing protein</fullName>
    </submittedName>
</protein>
<evidence type="ECO:0000313" key="3">
    <source>
        <dbReference type="Proteomes" id="UP001230156"/>
    </source>
</evidence>
<dbReference type="RefSeq" id="WP_379957859.1">
    <property type="nucleotide sequence ID" value="NZ_JAUYVI010000005.1"/>
</dbReference>
<accession>A0ABU0YPL4</accession>
<reference evidence="3" key="1">
    <citation type="submission" date="2023-08" db="EMBL/GenBank/DDBJ databases">
        <title>Rhodospirillaceae gen. nov., a novel taxon isolated from the Yangtze River Yuezi River estuary sludge.</title>
        <authorList>
            <person name="Ruan L."/>
        </authorList>
    </citation>
    <scope>NUCLEOTIDE SEQUENCE [LARGE SCALE GENOMIC DNA]</scope>
    <source>
        <strain evidence="3">R-7</strain>
    </source>
</reference>
<organism evidence="2 3">
    <name type="scientific">Dongia sedimenti</name>
    <dbReference type="NCBI Taxonomy" id="3064282"/>
    <lineage>
        <taxon>Bacteria</taxon>
        <taxon>Pseudomonadati</taxon>
        <taxon>Pseudomonadota</taxon>
        <taxon>Alphaproteobacteria</taxon>
        <taxon>Rhodospirillales</taxon>
        <taxon>Dongiaceae</taxon>
        <taxon>Dongia</taxon>
    </lineage>
</organism>
<sequence>MRANENLPIAVVGAGPVGLAAASNLVERGVPFAVFEAGETVGAGVRDWGHVRIFTTWEQSVDPASRRLLEAAGWSLPQSNALPTGEDLYRNYLKPLSDLPGFKGRIHTGTRVTGITRQGIDKVASKGRAERPFEIHVVARDGSRRTVTARAVIDASGTWHNPNPLGGSGLPAEGEDRVAGRLAYGMPDILGTQRARYSGKRVAVVGAGYSAINVLLDLTRLAAETTRGTLAWVVRGKNMARIYGGGDADELAARGKLGQHLKSLVDSGRVRLITGFSTQSVSETPEGLVLTGGTDLGTLKLEPVDEIIVATGQRPDLAMTRELRLELDPWLESTKALGPMIDPNIHSCGSVDPHGYRETGHPEPDFYTIGVKSYGRAPTFLLLTGYEQARSVAAKLAGDMEAADNVHLVLPDTGICSTDFEEDGSGCCGGPAPAEANACCVADAVAKDEGKTGCGCGAAA</sequence>
<dbReference type="PRINTS" id="PR00411">
    <property type="entry name" value="PNDRDTASEI"/>
</dbReference>
<dbReference type="PRINTS" id="PR00368">
    <property type="entry name" value="FADPNR"/>
</dbReference>
<dbReference type="PANTHER" id="PTHR43539:SF78">
    <property type="entry name" value="FLAVIN-CONTAINING MONOOXYGENASE"/>
    <property type="match status" value="1"/>
</dbReference>
<dbReference type="Proteomes" id="UP001230156">
    <property type="component" value="Unassembled WGS sequence"/>
</dbReference>
<dbReference type="PANTHER" id="PTHR43539">
    <property type="entry name" value="FLAVIN-BINDING MONOOXYGENASE-LIKE PROTEIN (AFU_ORTHOLOGUE AFUA_4G09220)"/>
    <property type="match status" value="1"/>
</dbReference>
<keyword evidence="3" id="KW-1185">Reference proteome</keyword>
<evidence type="ECO:0000313" key="2">
    <source>
        <dbReference type="EMBL" id="MDQ7249666.1"/>
    </source>
</evidence>
<dbReference type="EMBL" id="JAUYVI010000005">
    <property type="protein sequence ID" value="MDQ7249666.1"/>
    <property type="molecule type" value="Genomic_DNA"/>
</dbReference>
<comment type="caution">
    <text evidence="2">The sequence shown here is derived from an EMBL/GenBank/DDBJ whole genome shotgun (WGS) entry which is preliminary data.</text>
</comment>
<dbReference type="InterPro" id="IPR050982">
    <property type="entry name" value="Auxin_biosynth/cation_transpt"/>
</dbReference>
<name>A0ABU0YPL4_9PROT</name>
<gene>
    <name evidence="2" type="ORF">Q8A70_18400</name>
</gene>
<evidence type="ECO:0000256" key="1">
    <source>
        <dbReference type="ARBA" id="ARBA00023002"/>
    </source>
</evidence>
<dbReference type="Pfam" id="PF13738">
    <property type="entry name" value="Pyr_redox_3"/>
    <property type="match status" value="1"/>
</dbReference>
<dbReference type="InterPro" id="IPR036188">
    <property type="entry name" value="FAD/NAD-bd_sf"/>
</dbReference>
<proteinExistence type="predicted"/>